<dbReference type="SUPFAM" id="SSF46785">
    <property type="entry name" value="Winged helix' DNA-binding domain"/>
    <property type="match status" value="1"/>
</dbReference>
<evidence type="ECO:0000256" key="1">
    <source>
        <dbReference type="ARBA" id="ARBA00006479"/>
    </source>
</evidence>
<dbReference type="InterPro" id="IPR036388">
    <property type="entry name" value="WH-like_DNA-bd_sf"/>
</dbReference>
<proteinExistence type="inferred from homology"/>
<organism evidence="2 3">
    <name type="scientific">Micromonospora endolithica</name>
    <dbReference type="NCBI Taxonomy" id="230091"/>
    <lineage>
        <taxon>Bacteria</taxon>
        <taxon>Bacillati</taxon>
        <taxon>Actinomycetota</taxon>
        <taxon>Actinomycetes</taxon>
        <taxon>Micromonosporales</taxon>
        <taxon>Micromonosporaceae</taxon>
        <taxon>Micromonospora</taxon>
    </lineage>
</organism>
<dbReference type="InterPro" id="IPR043129">
    <property type="entry name" value="ATPase_NBD"/>
</dbReference>
<evidence type="ECO:0000313" key="3">
    <source>
        <dbReference type="Proteomes" id="UP000281726"/>
    </source>
</evidence>
<dbReference type="Gene3D" id="3.30.420.40">
    <property type="match status" value="2"/>
</dbReference>
<dbReference type="AlphaFoldDB" id="A0A3A9ZHM9"/>
<dbReference type="PANTHER" id="PTHR18964">
    <property type="entry name" value="ROK (REPRESSOR, ORF, KINASE) FAMILY"/>
    <property type="match status" value="1"/>
</dbReference>
<dbReference type="Pfam" id="PF00480">
    <property type="entry name" value="ROK"/>
    <property type="match status" value="1"/>
</dbReference>
<comment type="similarity">
    <text evidence="1">Belongs to the ROK (NagC/XylR) family.</text>
</comment>
<evidence type="ECO:0000313" key="2">
    <source>
        <dbReference type="EMBL" id="RKN47773.1"/>
    </source>
</evidence>
<sequence>MLKSVTVDGRSPEDSRRASLGALLRRVHLAGAVSRARLAESMGLNRSTIMAMTAELAAAGLVREDLPELTGRAGRPSLLVRPASDRAYVLAFDIAVDRLVAARVALGGAVLERREAPRTRAGADLDTVVRVLAEFGRQLHRGASPGSVCVGVGASYCGMIRPGDGMVRFGPDMGWVDQAFGAELGRRLDLDLPVLVGNEAHLGALAEHQRGAGVGVRNLVYLHGDVGVGGGIIVGGELLGGDGGYGSEVGHMLVNPYDGRPCGCGSRGCLEAEVGERALLDAAGRPADRFGREAVREVVDAADRGEAAAREALRIIGDWLGIGVANVINLFNPGMVIFGGMLREVYLGSATQVRERIAANVLPVSRERAHLRISALGDDSTLVGAAELGFSRLFTDPLGTPVGSR</sequence>
<name>A0A3A9ZHM9_9ACTN</name>
<reference evidence="2 3" key="1">
    <citation type="journal article" date="2004" name="Syst. Appl. Microbiol.">
        <title>Cryptoendolithic actinomycetes from antarctic sandstone rock samples: Micromonospora endolithica sp. nov. and two isolates related to Micromonospora coerulea Jensen 1932.</title>
        <authorList>
            <person name="Hirsch P."/>
            <person name="Mevs U."/>
            <person name="Kroppenstedt R.M."/>
            <person name="Schumann P."/>
            <person name="Stackebrandt E."/>
        </authorList>
    </citation>
    <scope>NUCLEOTIDE SEQUENCE [LARGE SCALE GENOMIC DNA]</scope>
    <source>
        <strain evidence="2 3">JCM 12677</strain>
    </source>
</reference>
<dbReference type="OrthoDB" id="5174513at2"/>
<gene>
    <name evidence="2" type="ORF">D7223_13575</name>
</gene>
<keyword evidence="3" id="KW-1185">Reference proteome</keyword>
<comment type="caution">
    <text evidence="2">The sequence shown here is derived from an EMBL/GenBank/DDBJ whole genome shotgun (WGS) entry which is preliminary data.</text>
</comment>
<dbReference type="SUPFAM" id="SSF53067">
    <property type="entry name" value="Actin-like ATPase domain"/>
    <property type="match status" value="1"/>
</dbReference>
<protein>
    <submittedName>
        <fullName evidence="2">ROK family protein</fullName>
    </submittedName>
</protein>
<accession>A0A3A9ZHM9</accession>
<dbReference type="Gene3D" id="1.10.10.10">
    <property type="entry name" value="Winged helix-like DNA-binding domain superfamily/Winged helix DNA-binding domain"/>
    <property type="match status" value="1"/>
</dbReference>
<dbReference type="PANTHER" id="PTHR18964:SF149">
    <property type="entry name" value="BIFUNCTIONAL UDP-N-ACETYLGLUCOSAMINE 2-EPIMERASE_N-ACETYLMANNOSAMINE KINASE"/>
    <property type="match status" value="1"/>
</dbReference>
<dbReference type="InterPro" id="IPR000600">
    <property type="entry name" value="ROK"/>
</dbReference>
<dbReference type="Proteomes" id="UP000281726">
    <property type="component" value="Unassembled WGS sequence"/>
</dbReference>
<dbReference type="InterPro" id="IPR036390">
    <property type="entry name" value="WH_DNA-bd_sf"/>
</dbReference>
<dbReference type="EMBL" id="RBAK01000004">
    <property type="protein sequence ID" value="RKN47773.1"/>
    <property type="molecule type" value="Genomic_DNA"/>
</dbReference>